<dbReference type="PANTHER" id="PTHR43308:SF5">
    <property type="entry name" value="S-LAYER PROTEIN _ PEPTIDOGLYCAN ENDO-BETA-N-ACETYLGLUCOSAMINIDASE"/>
    <property type="match status" value="1"/>
</dbReference>
<dbReference type="Pfam" id="PF00395">
    <property type="entry name" value="SLH"/>
    <property type="match status" value="2"/>
</dbReference>
<feature type="domain" description="SLH" evidence="1">
    <location>
        <begin position="308"/>
        <end position="371"/>
    </location>
</feature>
<evidence type="ECO:0000313" key="3">
    <source>
        <dbReference type="Proteomes" id="UP000247476"/>
    </source>
</evidence>
<dbReference type="InterPro" id="IPR051465">
    <property type="entry name" value="Cell_Envelope_Struct_Comp"/>
</dbReference>
<dbReference type="AlphaFoldDB" id="A0A2V5K1D2"/>
<proteinExistence type="predicted"/>
<sequence>MYKVDITKTEVHTIYKERGSRHMVKPTLLKKLPKVMIMATMISCMVPSVVFASTIDGSIDVTYGQVSDSALKIAFENKTEVVLNLTGETVTFPASGLVDAAKKEDSTVTVKSDKGTYSLPLSALDFAAWAKELGATVGDLKVTVEISKLNSDEVKPVLDAIAAAGGTALSGAVEFNVTVEGKDGKKLAIDAFDDYVKRKLPLTAKPSKTATVALYHSDTKSLSFVPGSISDSVAEFWRPGNSVYTVVEFGKSFTDVTSHWAKADIELLANKLIVDGVSDDAFEANRSITRAEFAALAVRSLGLNPDASAAKFSDVNGNDWFAGAVGAAAKAGIVSGYDDGTFHPRTLLTREELATMIVRAFEFADGRFAIADSSIDQTLAKWTDGDKVSWGKREVALALLTGLMNGTTSSTLDSDKLATRAEAVTMLKRFLTEAEFID</sequence>
<dbReference type="Proteomes" id="UP000247476">
    <property type="component" value="Unassembled WGS sequence"/>
</dbReference>
<dbReference type="PROSITE" id="PS51272">
    <property type="entry name" value="SLH"/>
    <property type="match status" value="3"/>
</dbReference>
<dbReference type="PANTHER" id="PTHR43308">
    <property type="entry name" value="OUTER MEMBRANE PROTEIN ALPHA-RELATED"/>
    <property type="match status" value="1"/>
</dbReference>
<evidence type="ECO:0000259" key="1">
    <source>
        <dbReference type="PROSITE" id="PS51272"/>
    </source>
</evidence>
<accession>A0A2V5K1D2</accession>
<protein>
    <recommendedName>
        <fullName evidence="1">SLH domain-containing protein</fullName>
    </recommendedName>
</protein>
<name>A0A2V5K1D2_9BACL</name>
<feature type="domain" description="SLH" evidence="1">
    <location>
        <begin position="248"/>
        <end position="307"/>
    </location>
</feature>
<dbReference type="OrthoDB" id="504962at2"/>
<evidence type="ECO:0000313" key="2">
    <source>
        <dbReference type="EMBL" id="PYI52928.1"/>
    </source>
</evidence>
<reference evidence="2 3" key="1">
    <citation type="submission" date="2018-05" db="EMBL/GenBank/DDBJ databases">
        <title>Paenibacillus flagellatus sp. nov., isolated from selenium mineral soil.</title>
        <authorList>
            <person name="Dai X."/>
        </authorList>
    </citation>
    <scope>NUCLEOTIDE SEQUENCE [LARGE SCALE GENOMIC DNA]</scope>
    <source>
        <strain evidence="2 3">DXL2</strain>
    </source>
</reference>
<feature type="domain" description="SLH" evidence="1">
    <location>
        <begin position="378"/>
        <end position="438"/>
    </location>
</feature>
<gene>
    <name evidence="2" type="ORF">DLM86_18145</name>
</gene>
<dbReference type="EMBL" id="QJVJ01000008">
    <property type="protein sequence ID" value="PYI52928.1"/>
    <property type="molecule type" value="Genomic_DNA"/>
</dbReference>
<dbReference type="InterPro" id="IPR001119">
    <property type="entry name" value="SLH_dom"/>
</dbReference>
<comment type="caution">
    <text evidence="2">The sequence shown here is derived from an EMBL/GenBank/DDBJ whole genome shotgun (WGS) entry which is preliminary data.</text>
</comment>
<keyword evidence="3" id="KW-1185">Reference proteome</keyword>
<organism evidence="2 3">
    <name type="scientific">Paenibacillus flagellatus</name>
    <dbReference type="NCBI Taxonomy" id="2211139"/>
    <lineage>
        <taxon>Bacteria</taxon>
        <taxon>Bacillati</taxon>
        <taxon>Bacillota</taxon>
        <taxon>Bacilli</taxon>
        <taxon>Bacillales</taxon>
        <taxon>Paenibacillaceae</taxon>
        <taxon>Paenibacillus</taxon>
    </lineage>
</organism>